<dbReference type="RefSeq" id="WP_013688561.1">
    <property type="nucleotide sequence ID" value="NC_015321.1"/>
</dbReference>
<feature type="transmembrane region" description="Helical" evidence="1">
    <location>
        <begin position="138"/>
        <end position="157"/>
    </location>
</feature>
<gene>
    <name evidence="2" type="ordered locus">Fluta_3837</name>
</gene>
<organism evidence="2 3">
    <name type="scientific">Fluviicola taffensis (strain DSM 16823 / NCIMB 13979 / RW262)</name>
    <dbReference type="NCBI Taxonomy" id="755732"/>
    <lineage>
        <taxon>Bacteria</taxon>
        <taxon>Pseudomonadati</taxon>
        <taxon>Bacteroidota</taxon>
        <taxon>Flavobacteriia</taxon>
        <taxon>Flavobacteriales</taxon>
        <taxon>Crocinitomicaceae</taxon>
        <taxon>Fluviicola</taxon>
    </lineage>
</organism>
<reference evidence="3" key="2">
    <citation type="submission" date="2011-02" db="EMBL/GenBank/DDBJ databases">
        <title>The complete genome of Fluviicola taffensis DSM 16823.</title>
        <authorList>
            <consortium name="US DOE Joint Genome Institute (JGI-PGF)"/>
            <person name="Lucas S."/>
            <person name="Copeland A."/>
            <person name="Lapidus A."/>
            <person name="Bruce D."/>
            <person name="Goodwin L."/>
            <person name="Pitluck S."/>
            <person name="Kyrpides N."/>
            <person name="Mavromatis K."/>
            <person name="Ivanova N."/>
            <person name="Mikhailova N."/>
            <person name="Pagani I."/>
            <person name="Chertkov O."/>
            <person name="Detter J.C."/>
            <person name="Han C."/>
            <person name="Tapia R."/>
            <person name="Land M."/>
            <person name="Hauser L."/>
            <person name="Markowitz V."/>
            <person name="Cheng J.-F."/>
            <person name="Hugenholtz P."/>
            <person name="Woyke T."/>
            <person name="Wu D."/>
            <person name="Tindall B."/>
            <person name="Pomrenke H.G."/>
            <person name="Brambilla E."/>
            <person name="Klenk H.-P."/>
            <person name="Eisen J.A."/>
        </authorList>
    </citation>
    <scope>NUCLEOTIDE SEQUENCE [LARGE SCALE GENOMIC DNA]</scope>
    <source>
        <strain evidence="3">DSM 16823 / RW262 / RW262</strain>
    </source>
</reference>
<feature type="transmembrane region" description="Helical" evidence="1">
    <location>
        <begin position="14"/>
        <end position="37"/>
    </location>
</feature>
<evidence type="ECO:0000256" key="1">
    <source>
        <dbReference type="SAM" id="Phobius"/>
    </source>
</evidence>
<feature type="transmembrane region" description="Helical" evidence="1">
    <location>
        <begin position="97"/>
        <end position="118"/>
    </location>
</feature>
<dbReference type="EMBL" id="CP002542">
    <property type="protein sequence ID" value="AEA45803.1"/>
    <property type="molecule type" value="Genomic_DNA"/>
</dbReference>
<evidence type="ECO:0000313" key="3">
    <source>
        <dbReference type="Proteomes" id="UP000007463"/>
    </source>
</evidence>
<keyword evidence="1" id="KW-0812">Transmembrane</keyword>
<reference evidence="2 3" key="1">
    <citation type="journal article" date="2011" name="Stand. Genomic Sci.">
        <title>Complete genome sequence of the gliding freshwater bacterium Fluviicola taffensis type strain (RW262).</title>
        <authorList>
            <person name="Woyke T."/>
            <person name="Chertkov O."/>
            <person name="Lapidus A."/>
            <person name="Nolan M."/>
            <person name="Lucas S."/>
            <person name="Del Rio T.G."/>
            <person name="Tice H."/>
            <person name="Cheng J.F."/>
            <person name="Tapia R."/>
            <person name="Han C."/>
            <person name="Goodwin L."/>
            <person name="Pitluck S."/>
            <person name="Liolios K."/>
            <person name="Pagani I."/>
            <person name="Ivanova N."/>
            <person name="Huntemann M."/>
            <person name="Mavromatis K."/>
            <person name="Mikhailova N."/>
            <person name="Pati A."/>
            <person name="Chen A."/>
            <person name="Palaniappan K."/>
            <person name="Land M."/>
            <person name="Hauser L."/>
            <person name="Brambilla E.M."/>
            <person name="Rohde M."/>
            <person name="Mwirichia R."/>
            <person name="Sikorski J."/>
            <person name="Tindall B.J."/>
            <person name="Goker M."/>
            <person name="Bristow J."/>
            <person name="Eisen J.A."/>
            <person name="Markowitz V."/>
            <person name="Hugenholtz P."/>
            <person name="Klenk H.P."/>
            <person name="Kyrpides N.C."/>
        </authorList>
    </citation>
    <scope>NUCLEOTIDE SEQUENCE [LARGE SCALE GENOMIC DNA]</scope>
    <source>
        <strain evidence="3">DSM 16823 / RW262 / RW262</strain>
    </source>
</reference>
<dbReference type="Proteomes" id="UP000007463">
    <property type="component" value="Chromosome"/>
</dbReference>
<keyword evidence="1" id="KW-1133">Transmembrane helix</keyword>
<dbReference type="eggNOG" id="ENOG50338QN">
    <property type="taxonomic scope" value="Bacteria"/>
</dbReference>
<dbReference type="OrthoDB" id="1453725at2"/>
<dbReference type="AlphaFoldDB" id="F2IGD7"/>
<dbReference type="KEGG" id="fte:Fluta_3837"/>
<dbReference type="HOGENOM" id="CLU_1561412_0_0_10"/>
<name>F2IGD7_FLUTR</name>
<protein>
    <recommendedName>
        <fullName evidence="4">Transmembrane protein</fullName>
    </recommendedName>
</protein>
<evidence type="ECO:0008006" key="4">
    <source>
        <dbReference type="Google" id="ProtNLM"/>
    </source>
</evidence>
<evidence type="ECO:0000313" key="2">
    <source>
        <dbReference type="EMBL" id="AEA45803.1"/>
    </source>
</evidence>
<feature type="transmembrane region" description="Helical" evidence="1">
    <location>
        <begin position="49"/>
        <end position="68"/>
    </location>
</feature>
<keyword evidence="3" id="KW-1185">Reference proteome</keyword>
<accession>F2IGD7</accession>
<keyword evidence="1" id="KW-0472">Membrane</keyword>
<proteinExistence type="predicted"/>
<sequence length="181" mass="20541" precursor="true">MTIRTFWHLILKTLGIWLFINGMLSLPTLIYAVTAGLRGGYSSFESMEIAYFILAITFYLLVLQFLILKSQWTIDFLKLEKGFEETHIDLTLPYNKLLRIVIIIIGGILFIRAIPSLIEDLYLFITGNLPFSQSPKAISLIVGAAQAIVGFLVMNNSDIVQRYINKKSGDAESKQLDKEEF</sequence>